<protein>
    <submittedName>
        <fullName evidence="2">Uncharacterized protein</fullName>
    </submittedName>
</protein>
<dbReference type="Proteomes" id="UP000030760">
    <property type="component" value="Unassembled WGS sequence"/>
</dbReference>
<feature type="compositionally biased region" description="Basic and acidic residues" evidence="1">
    <location>
        <begin position="15"/>
        <end position="24"/>
    </location>
</feature>
<evidence type="ECO:0000313" key="2">
    <source>
        <dbReference type="EMBL" id="EMF54403.1"/>
    </source>
</evidence>
<proteinExistence type="predicted"/>
<reference evidence="3" key="1">
    <citation type="journal article" date="2013" name="Genome Announc.">
        <title>Draft Genome Sequence of Streptomyces bottropensis ATCC 25435, a Bottromycin-Producing Actinomycete.</title>
        <authorList>
            <person name="Zhang H."/>
            <person name="Zhou W."/>
            <person name="Zhuang Y."/>
            <person name="Liang X."/>
            <person name="Liu T."/>
        </authorList>
    </citation>
    <scope>NUCLEOTIDE SEQUENCE [LARGE SCALE GENOMIC DNA]</scope>
    <source>
        <strain evidence="3">ATCC 25435</strain>
    </source>
</reference>
<gene>
    <name evidence="2" type="ORF">SBD_4071</name>
</gene>
<name>M3EYS8_9ACTN</name>
<dbReference type="EMBL" id="KB405078">
    <property type="protein sequence ID" value="EMF54403.1"/>
    <property type="molecule type" value="Genomic_DNA"/>
</dbReference>
<sequence>MKEGPAAATPKGRGKLRDQPRRTGTEPTPRRGTFVDHPPAEPVSATGRPGVCNRRT</sequence>
<feature type="region of interest" description="Disordered" evidence="1">
    <location>
        <begin position="1"/>
        <end position="56"/>
    </location>
</feature>
<evidence type="ECO:0000313" key="3">
    <source>
        <dbReference type="Proteomes" id="UP000030760"/>
    </source>
</evidence>
<evidence type="ECO:0000256" key="1">
    <source>
        <dbReference type="SAM" id="MobiDB-lite"/>
    </source>
</evidence>
<organism evidence="2 3">
    <name type="scientific">Streptomyces bottropensis ATCC 25435</name>
    <dbReference type="NCBI Taxonomy" id="1054862"/>
    <lineage>
        <taxon>Bacteria</taxon>
        <taxon>Bacillati</taxon>
        <taxon>Actinomycetota</taxon>
        <taxon>Actinomycetes</taxon>
        <taxon>Kitasatosporales</taxon>
        <taxon>Streptomycetaceae</taxon>
        <taxon>Streptomyces</taxon>
    </lineage>
</organism>
<accession>M3EYS8</accession>
<dbReference type="AlphaFoldDB" id="M3EYS8"/>